<keyword evidence="4" id="KW-1185">Reference proteome</keyword>
<dbReference type="Gene3D" id="3.40.30.10">
    <property type="entry name" value="Glutaredoxin"/>
    <property type="match status" value="1"/>
</dbReference>
<dbReference type="SUPFAM" id="SSF52833">
    <property type="entry name" value="Thioredoxin-like"/>
    <property type="match status" value="1"/>
</dbReference>
<dbReference type="PANTHER" id="PTHR30041">
    <property type="entry name" value="ARSENATE REDUCTASE"/>
    <property type="match status" value="1"/>
</dbReference>
<organism evidence="3 4">
    <name type="scientific">Flavihumibacter fluminis</name>
    <dbReference type="NCBI Taxonomy" id="2909236"/>
    <lineage>
        <taxon>Bacteria</taxon>
        <taxon>Pseudomonadati</taxon>
        <taxon>Bacteroidota</taxon>
        <taxon>Chitinophagia</taxon>
        <taxon>Chitinophagales</taxon>
        <taxon>Chitinophagaceae</taxon>
        <taxon>Flavihumibacter</taxon>
    </lineage>
</organism>
<sequence length="116" mass="13385">MKKIYHLGNCDTCQKILKEVGAEKKQVQLQEIKTEPITPDQLDQMKELAGSYEALFSRRALKYRSMGLHEQTLTEKDYRRLLLEEYTFLKRPVAIVGNQIFIGNTKAVVEALKKAL</sequence>
<gene>
    <name evidence="3" type="ORF">L0U88_19925</name>
</gene>
<dbReference type="EMBL" id="JAKEVY010000007">
    <property type="protein sequence ID" value="MCF1716920.1"/>
    <property type="molecule type" value="Genomic_DNA"/>
</dbReference>
<name>A0ABS9BNL2_9BACT</name>
<comment type="caution">
    <text evidence="3">The sequence shown here is derived from an EMBL/GenBank/DDBJ whole genome shotgun (WGS) entry which is preliminary data.</text>
</comment>
<dbReference type="PROSITE" id="PS51353">
    <property type="entry name" value="ARSC"/>
    <property type="match status" value="1"/>
</dbReference>
<evidence type="ECO:0000313" key="4">
    <source>
        <dbReference type="Proteomes" id="UP001200145"/>
    </source>
</evidence>
<evidence type="ECO:0000313" key="3">
    <source>
        <dbReference type="EMBL" id="MCF1716920.1"/>
    </source>
</evidence>
<dbReference type="InterPro" id="IPR036249">
    <property type="entry name" value="Thioredoxin-like_sf"/>
</dbReference>
<dbReference type="InterPro" id="IPR006660">
    <property type="entry name" value="Arsenate_reductase-like"/>
</dbReference>
<protein>
    <submittedName>
        <fullName evidence="3">Arsenate reductase</fullName>
    </submittedName>
</protein>
<reference evidence="3 4" key="1">
    <citation type="submission" date="2022-01" db="EMBL/GenBank/DDBJ databases">
        <title>Flavihumibacter sp. nov., isolated from sediment of a river.</title>
        <authorList>
            <person name="Liu H."/>
        </authorList>
    </citation>
    <scope>NUCLEOTIDE SEQUENCE [LARGE SCALE GENOMIC DNA]</scope>
    <source>
        <strain evidence="3 4">RY-1</strain>
    </source>
</reference>
<evidence type="ECO:0000256" key="2">
    <source>
        <dbReference type="PROSITE-ProRule" id="PRU01282"/>
    </source>
</evidence>
<dbReference type="RefSeq" id="WP_234868512.1">
    <property type="nucleotide sequence ID" value="NZ_JAKEVY010000007.1"/>
</dbReference>
<dbReference type="Pfam" id="PF03960">
    <property type="entry name" value="ArsC"/>
    <property type="match status" value="1"/>
</dbReference>
<comment type="similarity">
    <text evidence="1 2">Belongs to the ArsC family.</text>
</comment>
<evidence type="ECO:0000256" key="1">
    <source>
        <dbReference type="ARBA" id="ARBA00007198"/>
    </source>
</evidence>
<accession>A0ABS9BNL2</accession>
<dbReference type="Proteomes" id="UP001200145">
    <property type="component" value="Unassembled WGS sequence"/>
</dbReference>
<proteinExistence type="inferred from homology"/>
<dbReference type="PANTHER" id="PTHR30041:SF8">
    <property type="entry name" value="PROTEIN YFFB"/>
    <property type="match status" value="1"/>
</dbReference>